<accession>A0A6A5UEX2</accession>
<reference evidence="2" key="1">
    <citation type="journal article" date="2020" name="Stud. Mycol.">
        <title>101 Dothideomycetes genomes: a test case for predicting lifestyles and emergence of pathogens.</title>
        <authorList>
            <person name="Haridas S."/>
            <person name="Albert R."/>
            <person name="Binder M."/>
            <person name="Bloem J."/>
            <person name="Labutti K."/>
            <person name="Salamov A."/>
            <person name="Andreopoulos B."/>
            <person name="Baker S."/>
            <person name="Barry K."/>
            <person name="Bills G."/>
            <person name="Bluhm B."/>
            <person name="Cannon C."/>
            <person name="Castanera R."/>
            <person name="Culley D."/>
            <person name="Daum C."/>
            <person name="Ezra D."/>
            <person name="Gonzalez J."/>
            <person name="Henrissat B."/>
            <person name="Kuo A."/>
            <person name="Liang C."/>
            <person name="Lipzen A."/>
            <person name="Lutzoni F."/>
            <person name="Magnuson J."/>
            <person name="Mondo S."/>
            <person name="Nolan M."/>
            <person name="Ohm R."/>
            <person name="Pangilinan J."/>
            <person name="Park H.-J."/>
            <person name="Ramirez L."/>
            <person name="Alfaro M."/>
            <person name="Sun H."/>
            <person name="Tritt A."/>
            <person name="Yoshinaga Y."/>
            <person name="Zwiers L.-H."/>
            <person name="Turgeon B."/>
            <person name="Goodwin S."/>
            <person name="Spatafora J."/>
            <person name="Crous P."/>
            <person name="Grigoriev I."/>
        </authorList>
    </citation>
    <scope>NUCLEOTIDE SEQUENCE</scope>
    <source>
        <strain evidence="2">CBS 675.92</strain>
    </source>
</reference>
<sequence length="159" mass="17184">MKEQKQPKKPKKERPKANPTKPENQNISRPTDIAQTEASDATLPLQQSKITGHAIAADTLKQPHEQHSSTTDRTTALGKPIPVKARTPVPQSDLAAVVWSVSSNSEVNTQTEIGVTQSGIRNVPAKNLGLQPSAVNGGFCIMSNYVHVTEIPDTILYSL</sequence>
<name>A0A6A5UEX2_9PLEO</name>
<feature type="region of interest" description="Disordered" evidence="1">
    <location>
        <begin position="1"/>
        <end position="42"/>
    </location>
</feature>
<evidence type="ECO:0000256" key="1">
    <source>
        <dbReference type="SAM" id="MobiDB-lite"/>
    </source>
</evidence>
<protein>
    <submittedName>
        <fullName evidence="2">Uncharacterized protein</fullName>
    </submittedName>
</protein>
<gene>
    <name evidence="2" type="ORF">CC80DRAFT_542608</name>
</gene>
<proteinExistence type="predicted"/>
<evidence type="ECO:0000313" key="2">
    <source>
        <dbReference type="EMBL" id="KAF1962292.1"/>
    </source>
</evidence>
<feature type="compositionally biased region" description="Polar residues" evidence="1">
    <location>
        <begin position="21"/>
        <end position="42"/>
    </location>
</feature>
<feature type="region of interest" description="Disordered" evidence="1">
    <location>
        <begin position="59"/>
        <end position="88"/>
    </location>
</feature>
<dbReference type="Proteomes" id="UP000800035">
    <property type="component" value="Unassembled WGS sequence"/>
</dbReference>
<dbReference type="AlphaFoldDB" id="A0A6A5UEX2"/>
<keyword evidence="3" id="KW-1185">Reference proteome</keyword>
<organism evidence="2 3">
    <name type="scientific">Byssothecium circinans</name>
    <dbReference type="NCBI Taxonomy" id="147558"/>
    <lineage>
        <taxon>Eukaryota</taxon>
        <taxon>Fungi</taxon>
        <taxon>Dikarya</taxon>
        <taxon>Ascomycota</taxon>
        <taxon>Pezizomycotina</taxon>
        <taxon>Dothideomycetes</taxon>
        <taxon>Pleosporomycetidae</taxon>
        <taxon>Pleosporales</taxon>
        <taxon>Massarineae</taxon>
        <taxon>Massarinaceae</taxon>
        <taxon>Byssothecium</taxon>
    </lineage>
</organism>
<evidence type="ECO:0000313" key="3">
    <source>
        <dbReference type="Proteomes" id="UP000800035"/>
    </source>
</evidence>
<dbReference type="EMBL" id="ML976979">
    <property type="protein sequence ID" value="KAF1962292.1"/>
    <property type="molecule type" value="Genomic_DNA"/>
</dbReference>